<evidence type="ECO:0000313" key="1">
    <source>
        <dbReference type="EMBL" id="MPN02185.1"/>
    </source>
</evidence>
<name>A0A645EJH7_9ZZZZ</name>
<organism evidence="1">
    <name type="scientific">bioreactor metagenome</name>
    <dbReference type="NCBI Taxonomy" id="1076179"/>
    <lineage>
        <taxon>unclassified sequences</taxon>
        <taxon>metagenomes</taxon>
        <taxon>ecological metagenomes</taxon>
    </lineage>
</organism>
<protein>
    <submittedName>
        <fullName evidence="1">Uncharacterized protein</fullName>
    </submittedName>
</protein>
<sequence>MQVFNLKPDNISGAQNISYGNLNTVHRYSGLFRFQRGKRHTPHPHLAPGKGAEKHTGAFLTDNIFHGSDYRDYPAEFIFGAAPLYGGYSVVKLL</sequence>
<dbReference type="EMBL" id="VSSQ01048140">
    <property type="protein sequence ID" value="MPN02185.1"/>
    <property type="molecule type" value="Genomic_DNA"/>
</dbReference>
<dbReference type="AlphaFoldDB" id="A0A645EJH7"/>
<gene>
    <name evidence="1" type="ORF">SDC9_149399</name>
</gene>
<proteinExistence type="predicted"/>
<comment type="caution">
    <text evidence="1">The sequence shown here is derived from an EMBL/GenBank/DDBJ whole genome shotgun (WGS) entry which is preliminary data.</text>
</comment>
<accession>A0A645EJH7</accession>
<reference evidence="1" key="1">
    <citation type="submission" date="2019-08" db="EMBL/GenBank/DDBJ databases">
        <authorList>
            <person name="Kucharzyk K."/>
            <person name="Murdoch R.W."/>
            <person name="Higgins S."/>
            <person name="Loffler F."/>
        </authorList>
    </citation>
    <scope>NUCLEOTIDE SEQUENCE</scope>
</reference>